<protein>
    <submittedName>
        <fullName evidence="1">Uncharacterized protein</fullName>
    </submittedName>
</protein>
<dbReference type="RefSeq" id="WP_328986868.1">
    <property type="nucleotide sequence ID" value="NZ_CP121472.1"/>
</dbReference>
<accession>A0ABZ0S737</accession>
<evidence type="ECO:0000313" key="2">
    <source>
        <dbReference type="Proteomes" id="UP001432180"/>
    </source>
</evidence>
<reference evidence="1 2" key="1">
    <citation type="journal article" date="2023" name="Microorganisms">
        <title>Thiorhodovibrio frisius and Trv. litoralis spp. nov., Two Novel Members from a Clade of Fastidious Purple Sulfur Bacteria That Exhibit Unique Red-Shifted Light-Harvesting Capabilities.</title>
        <authorList>
            <person name="Methner A."/>
            <person name="Kuzyk S.B."/>
            <person name="Petersen J."/>
            <person name="Bauer S."/>
            <person name="Brinkmann H."/>
            <person name="Sichau K."/>
            <person name="Wanner G."/>
            <person name="Wolf J."/>
            <person name="Neumann-Schaal M."/>
            <person name="Henke P."/>
            <person name="Tank M."/>
            <person name="Sproer C."/>
            <person name="Bunk B."/>
            <person name="Overmann J."/>
        </authorList>
    </citation>
    <scope>NUCLEOTIDE SEQUENCE [LARGE SCALE GENOMIC DNA]</scope>
    <source>
        <strain evidence="1 2">DSM 6702</strain>
    </source>
</reference>
<keyword evidence="2" id="KW-1185">Reference proteome</keyword>
<organism evidence="1 2">
    <name type="scientific">Thiorhodovibrio winogradskyi</name>
    <dbReference type="NCBI Taxonomy" id="77007"/>
    <lineage>
        <taxon>Bacteria</taxon>
        <taxon>Pseudomonadati</taxon>
        <taxon>Pseudomonadota</taxon>
        <taxon>Gammaproteobacteria</taxon>
        <taxon>Chromatiales</taxon>
        <taxon>Chromatiaceae</taxon>
        <taxon>Thiorhodovibrio</taxon>
    </lineage>
</organism>
<dbReference type="Proteomes" id="UP001432180">
    <property type="component" value="Chromosome"/>
</dbReference>
<sequence>MRLVRLISLVAIGLPLLLILLVIVSLERDPLLSGGTPARPEELAQIGADVGSRLRAHDPRRLTPGQMGQVVISEQDLNLLAQQGLARLMPGTAARIDLKPGGVLLWATLTWPLPWPHGYLNLQAKVAQTPGQPTIHDLRIGRWHLPSWLAQTGLVWVDQLARLDADYVAAVGSIQDYRFTEDALRVRYRWDPVLVKRLGERGRDQLIGQEERDRILVYAHKLAEVSRAADDRGPLSLASFAQPLFALAQTRSLRGGDAVAENRALILVLGFYLGGRSAAEWVGGAGKTVEKPVQQDLRLRGRRDLAQHFVISALLATPGDSELADAVGLFKEILDKRGGSGFSFPDLAADRAGVRFAELATVSASQAARIQRIFAAGVSEDIFMPEVRDLPEFLHEREFRLEFGGFDDTRYRAMAQDIEARIAMLPLYRESEPLPTGAASAERGS</sequence>
<dbReference type="EMBL" id="CP121472">
    <property type="protein sequence ID" value="WPL16324.1"/>
    <property type="molecule type" value="Genomic_DNA"/>
</dbReference>
<proteinExistence type="predicted"/>
<name>A0ABZ0S737_9GAMM</name>
<gene>
    <name evidence="1" type="ORF">Thiowin_01277</name>
</gene>
<evidence type="ECO:0000313" key="1">
    <source>
        <dbReference type="EMBL" id="WPL16324.1"/>
    </source>
</evidence>